<sequence length="109" mass="12148">MKEPMKSDRLRAVWEHELERLELEVISVERLVRGLESTPAEPWQPPVVLGSLPVDLAARAQELLARQRAATTALTDALEQARKQVAYAGRVIDITGRSGAEPVYFDLEA</sequence>
<reference evidence="2 3" key="1">
    <citation type="submission" date="2018-11" db="EMBL/GenBank/DDBJ databases">
        <authorList>
            <person name="Li F."/>
        </authorList>
    </citation>
    <scope>NUCLEOTIDE SEQUENCE [LARGE SCALE GENOMIC DNA]</scope>
    <source>
        <strain evidence="2 3">Gsoil 097</strain>
    </source>
</reference>
<keyword evidence="1" id="KW-0175">Coiled coil</keyword>
<evidence type="ECO:0000313" key="2">
    <source>
        <dbReference type="EMBL" id="RNL61038.1"/>
    </source>
</evidence>
<organism evidence="2 3">
    <name type="scientific">Nocardioides marmoriginsengisoli</name>
    <dbReference type="NCBI Taxonomy" id="661483"/>
    <lineage>
        <taxon>Bacteria</taxon>
        <taxon>Bacillati</taxon>
        <taxon>Actinomycetota</taxon>
        <taxon>Actinomycetes</taxon>
        <taxon>Propionibacteriales</taxon>
        <taxon>Nocardioidaceae</taxon>
        <taxon>Nocardioides</taxon>
    </lineage>
</organism>
<keyword evidence="3" id="KW-1185">Reference proteome</keyword>
<evidence type="ECO:0000256" key="1">
    <source>
        <dbReference type="SAM" id="Coils"/>
    </source>
</evidence>
<gene>
    <name evidence="2" type="ORF">EFK50_16770</name>
</gene>
<name>A0A3N0CC66_9ACTN</name>
<dbReference type="AlphaFoldDB" id="A0A3N0CC66"/>
<dbReference type="OrthoDB" id="3695729at2"/>
<dbReference type="EMBL" id="RJSE01000008">
    <property type="protein sequence ID" value="RNL61038.1"/>
    <property type="molecule type" value="Genomic_DNA"/>
</dbReference>
<evidence type="ECO:0000313" key="3">
    <source>
        <dbReference type="Proteomes" id="UP000267128"/>
    </source>
</evidence>
<dbReference type="RefSeq" id="WP_123228754.1">
    <property type="nucleotide sequence ID" value="NZ_RJSE01000008.1"/>
</dbReference>
<dbReference type="Proteomes" id="UP000267128">
    <property type="component" value="Unassembled WGS sequence"/>
</dbReference>
<proteinExistence type="predicted"/>
<accession>A0A3N0CC66</accession>
<comment type="caution">
    <text evidence="2">The sequence shown here is derived from an EMBL/GenBank/DDBJ whole genome shotgun (WGS) entry which is preliminary data.</text>
</comment>
<protein>
    <submittedName>
        <fullName evidence="2">Uncharacterized protein</fullName>
    </submittedName>
</protein>
<feature type="coiled-coil region" evidence="1">
    <location>
        <begin position="11"/>
        <end position="38"/>
    </location>
</feature>